<dbReference type="CDD" id="cd08066">
    <property type="entry name" value="MPN_AMSH_like"/>
    <property type="match status" value="1"/>
</dbReference>
<dbReference type="SUPFAM" id="SSF102712">
    <property type="entry name" value="JAB1/MPN domain"/>
    <property type="match status" value="1"/>
</dbReference>
<evidence type="ECO:0000256" key="3">
    <source>
        <dbReference type="ARBA" id="ARBA00022670"/>
    </source>
</evidence>
<feature type="compositionally biased region" description="Pro residues" evidence="9">
    <location>
        <begin position="209"/>
        <end position="228"/>
    </location>
</feature>
<dbReference type="InterPro" id="IPR044098">
    <property type="entry name" value="STAMBP/STALP-like_MPN"/>
</dbReference>
<dbReference type="GO" id="GO:0061578">
    <property type="term" value="F:K63-linked deubiquitinase activity"/>
    <property type="evidence" value="ECO:0007669"/>
    <property type="project" value="InterPro"/>
</dbReference>
<dbReference type="PANTHER" id="PTHR12947:SF13">
    <property type="entry name" value="FI19924P1"/>
    <property type="match status" value="1"/>
</dbReference>
<evidence type="ECO:0000256" key="4">
    <source>
        <dbReference type="ARBA" id="ARBA00022723"/>
    </source>
</evidence>
<dbReference type="InterPro" id="IPR015063">
    <property type="entry name" value="USP8_dimer"/>
</dbReference>
<evidence type="ECO:0000313" key="11">
    <source>
        <dbReference type="EMBL" id="KAF1799931.1"/>
    </source>
</evidence>
<proteinExistence type="inferred from homology"/>
<dbReference type="SMART" id="SM00232">
    <property type="entry name" value="JAB_MPN"/>
    <property type="match status" value="1"/>
</dbReference>
<dbReference type="GO" id="GO:0046872">
    <property type="term" value="F:metal ion binding"/>
    <property type="evidence" value="ECO:0007669"/>
    <property type="project" value="UniProtKB-KW"/>
</dbReference>
<dbReference type="Gene3D" id="3.40.140.10">
    <property type="entry name" value="Cytidine Deaminase, domain 2"/>
    <property type="match status" value="1"/>
</dbReference>
<feature type="region of interest" description="Disordered" evidence="9">
    <location>
        <begin position="196"/>
        <end position="264"/>
    </location>
</feature>
<dbReference type="GO" id="GO:0016020">
    <property type="term" value="C:membrane"/>
    <property type="evidence" value="ECO:0007669"/>
    <property type="project" value="TreeGrafter"/>
</dbReference>
<dbReference type="GO" id="GO:0005768">
    <property type="term" value="C:endosome"/>
    <property type="evidence" value="ECO:0007669"/>
    <property type="project" value="TreeGrafter"/>
</dbReference>
<feature type="compositionally biased region" description="Basic and acidic residues" evidence="9">
    <location>
        <begin position="239"/>
        <end position="250"/>
    </location>
</feature>
<comment type="caution">
    <text evidence="11">The sequence shown here is derived from an EMBL/GenBank/DDBJ whole genome shotgun (WGS) entry which is preliminary data.</text>
</comment>
<dbReference type="GO" id="GO:0006508">
    <property type="term" value="P:proteolysis"/>
    <property type="evidence" value="ECO:0007669"/>
    <property type="project" value="UniProtKB-KW"/>
</dbReference>
<dbReference type="EMBL" id="JAAECE010000006">
    <property type="protein sequence ID" value="KAF1799931.1"/>
    <property type="molecule type" value="Genomic_DNA"/>
</dbReference>
<keyword evidence="6" id="KW-0378">Hydrolase</keyword>
<feature type="compositionally biased region" description="Low complexity" evidence="9">
    <location>
        <begin position="196"/>
        <end position="208"/>
    </location>
</feature>
<evidence type="ECO:0000256" key="7">
    <source>
        <dbReference type="ARBA" id="ARBA00022833"/>
    </source>
</evidence>
<protein>
    <recommendedName>
        <fullName evidence="10">MPN domain-containing protein</fullName>
    </recommendedName>
</protein>
<dbReference type="Proteomes" id="UP000469890">
    <property type="component" value="Unassembled WGS sequence"/>
</dbReference>
<name>A0A8H4BEG4_MUCCL</name>
<keyword evidence="8" id="KW-0482">Metalloprotease</keyword>
<keyword evidence="4" id="KW-0479">Metal-binding</keyword>
<dbReference type="PROSITE" id="PS50249">
    <property type="entry name" value="MPN"/>
    <property type="match status" value="1"/>
</dbReference>
<reference evidence="11 12" key="1">
    <citation type="submission" date="2019-09" db="EMBL/GenBank/DDBJ databases">
        <authorList>
            <consortium name="DOE Joint Genome Institute"/>
            <person name="Mondo S.J."/>
            <person name="Navarro-Mendoza M.I."/>
            <person name="Perez-Arques C."/>
            <person name="Panchal S."/>
            <person name="Nicolas F.E."/>
            <person name="Ganguly P."/>
            <person name="Pangilinan J."/>
            <person name="Grigoriev I."/>
            <person name="Heitman J."/>
            <person name="Sanya K."/>
            <person name="Garre V."/>
        </authorList>
    </citation>
    <scope>NUCLEOTIDE SEQUENCE [LARGE SCALE GENOMIC DNA]</scope>
    <source>
        <strain evidence="11 12">MU402</strain>
    </source>
</reference>
<evidence type="ECO:0000256" key="2">
    <source>
        <dbReference type="ARBA" id="ARBA00010981"/>
    </source>
</evidence>
<gene>
    <name evidence="11" type="ORF">FB192DRAFT_1389137</name>
</gene>
<comment type="similarity">
    <text evidence="2">Belongs to the peptidase M67C family.</text>
</comment>
<dbReference type="FunFam" id="3.40.140.10:FF:000033">
    <property type="entry name" value="AMSH-like protease sst2"/>
    <property type="match status" value="1"/>
</dbReference>
<evidence type="ECO:0000256" key="5">
    <source>
        <dbReference type="ARBA" id="ARBA00022786"/>
    </source>
</evidence>
<evidence type="ECO:0000256" key="8">
    <source>
        <dbReference type="ARBA" id="ARBA00023049"/>
    </source>
</evidence>
<dbReference type="InterPro" id="IPR037518">
    <property type="entry name" value="MPN"/>
</dbReference>
<dbReference type="GO" id="GO:0140492">
    <property type="term" value="F:metal-dependent deubiquitinase activity"/>
    <property type="evidence" value="ECO:0007669"/>
    <property type="project" value="InterPro"/>
</dbReference>
<dbReference type="Pfam" id="PF08969">
    <property type="entry name" value="USP8_dimer"/>
    <property type="match status" value="1"/>
</dbReference>
<evidence type="ECO:0000259" key="10">
    <source>
        <dbReference type="PROSITE" id="PS50249"/>
    </source>
</evidence>
<keyword evidence="3" id="KW-0645">Protease</keyword>
<evidence type="ECO:0000256" key="9">
    <source>
        <dbReference type="SAM" id="MobiDB-lite"/>
    </source>
</evidence>
<dbReference type="InterPro" id="IPR000555">
    <property type="entry name" value="JAMM/MPN+_dom"/>
</dbReference>
<evidence type="ECO:0000313" key="12">
    <source>
        <dbReference type="Proteomes" id="UP000469890"/>
    </source>
</evidence>
<dbReference type="Gene3D" id="1.20.58.80">
    <property type="entry name" value="Phosphotransferase system, lactose/cellobiose-type IIA subunit"/>
    <property type="match status" value="1"/>
</dbReference>
<dbReference type="PANTHER" id="PTHR12947">
    <property type="entry name" value="AMSH-LIKE PROTEASE"/>
    <property type="match status" value="1"/>
</dbReference>
<feature type="region of interest" description="Disordered" evidence="9">
    <location>
        <begin position="118"/>
        <end position="146"/>
    </location>
</feature>
<keyword evidence="7" id="KW-0862">Zinc</keyword>
<organism evidence="11 12">
    <name type="scientific">Mucor circinelloides f. lusitanicus</name>
    <name type="common">Mucor racemosus var. lusitanicus</name>
    <dbReference type="NCBI Taxonomy" id="29924"/>
    <lineage>
        <taxon>Eukaryota</taxon>
        <taxon>Fungi</taxon>
        <taxon>Fungi incertae sedis</taxon>
        <taxon>Mucoromycota</taxon>
        <taxon>Mucoromycotina</taxon>
        <taxon>Mucoromycetes</taxon>
        <taxon>Mucorales</taxon>
        <taxon>Mucorineae</taxon>
        <taxon>Mucoraceae</taxon>
        <taxon>Mucor</taxon>
    </lineage>
</organism>
<feature type="compositionally biased region" description="Low complexity" evidence="9">
    <location>
        <begin position="126"/>
        <end position="137"/>
    </location>
</feature>
<keyword evidence="5" id="KW-0833">Ubl conjugation pathway</keyword>
<evidence type="ECO:0000256" key="6">
    <source>
        <dbReference type="ARBA" id="ARBA00022801"/>
    </source>
</evidence>
<dbReference type="Pfam" id="PF01398">
    <property type="entry name" value="JAB"/>
    <property type="match status" value="1"/>
</dbReference>
<dbReference type="SUPFAM" id="SSF140856">
    <property type="entry name" value="USP8 N-terminal domain-like"/>
    <property type="match status" value="1"/>
</dbReference>
<evidence type="ECO:0000256" key="1">
    <source>
        <dbReference type="ARBA" id="ARBA00001947"/>
    </source>
</evidence>
<dbReference type="AlphaFoldDB" id="A0A8H4BEG4"/>
<accession>A0A8H4BEG4</accession>
<comment type="cofactor">
    <cofactor evidence="1">
        <name>Zn(2+)</name>
        <dbReference type="ChEBI" id="CHEBI:29105"/>
    </cofactor>
</comment>
<feature type="domain" description="MPN" evidence="10">
    <location>
        <begin position="267"/>
        <end position="397"/>
    </location>
</feature>
<dbReference type="GO" id="GO:0070536">
    <property type="term" value="P:protein K63-linked deubiquitination"/>
    <property type="evidence" value="ECO:0007669"/>
    <property type="project" value="InterPro"/>
</dbReference>
<sequence length="443" mass="49700">MMKPRSPAELGRQATISVDPNIPIRLYFRSADLLLKQARVYKLENDLEHAYMLYMKYTNLGISELPKHPAYKHVDNKKNLKILNKNCLEALEALETMKPALEKAYSDYAKKMDDARKAEQEASIAQQTTRWQSQQQRRPVDTGDVASDWNLQDALKGVAGVGYNEGSKPSVAGYQKADYPSLSLHNQSDGFAYHAQQQQQNNTQHHVPSQPPHLPPKPSNQPVLPPKIPIHNKGPELPPKIKLEDKEIHRTGPTTDASTERGEPLRKMLLPEGIHARFLSIAQPNTNKKIETCGILAGTLKNNILKITTLIIPKQTGTSDTCTTENEEDLFDIQDKHDLLTFGWIHTHPTQSCFLSSVDLHTHCSYQLMLPEAIAIVCAPSQRPNFGIFRLTDPPGLDVISNCKKTPAFHPHPDLPIYTGAENGGHVRTADYEFTVLDLRDKK</sequence>